<dbReference type="Proteomes" id="UP000018291">
    <property type="component" value="Unassembled WGS sequence"/>
</dbReference>
<organism evidence="1 2">
    <name type="scientific">Candidatus Neomicrothrix parvicella RN1</name>
    <dbReference type="NCBI Taxonomy" id="1229780"/>
    <lineage>
        <taxon>Bacteria</taxon>
        <taxon>Bacillati</taxon>
        <taxon>Actinomycetota</taxon>
        <taxon>Acidimicrobiia</taxon>
        <taxon>Acidimicrobiales</taxon>
        <taxon>Microthrixaceae</taxon>
        <taxon>Candidatus Neomicrothrix</taxon>
    </lineage>
</organism>
<proteinExistence type="predicted"/>
<accession>R4Z414</accession>
<dbReference type="Pfam" id="PF02585">
    <property type="entry name" value="PIG-L"/>
    <property type="match status" value="1"/>
</dbReference>
<keyword evidence="2" id="KW-1185">Reference proteome</keyword>
<dbReference type="InterPro" id="IPR024078">
    <property type="entry name" value="LmbE-like_dom_sf"/>
</dbReference>
<dbReference type="PANTHER" id="PTHR12993:SF11">
    <property type="entry name" value="N-ACETYLGLUCOSAMINYL-PHOSPHATIDYLINOSITOL DE-N-ACETYLASE"/>
    <property type="match status" value="1"/>
</dbReference>
<dbReference type="eggNOG" id="COG2120">
    <property type="taxonomic scope" value="Bacteria"/>
</dbReference>
<gene>
    <name evidence="1" type="ORF">BN381_780017</name>
</gene>
<dbReference type="PANTHER" id="PTHR12993">
    <property type="entry name" value="N-ACETYLGLUCOSAMINYL-PHOSPHATIDYLINOSITOL DE-N-ACETYLASE-RELATED"/>
    <property type="match status" value="1"/>
</dbReference>
<evidence type="ECO:0008006" key="3">
    <source>
        <dbReference type="Google" id="ProtNLM"/>
    </source>
</evidence>
<dbReference type="GO" id="GO:0016137">
    <property type="term" value="P:glycoside metabolic process"/>
    <property type="evidence" value="ECO:0007669"/>
    <property type="project" value="UniProtKB-ARBA"/>
</dbReference>
<evidence type="ECO:0000313" key="1">
    <source>
        <dbReference type="EMBL" id="CCM65468.1"/>
    </source>
</evidence>
<comment type="caution">
    <text evidence="1">The sequence shown here is derived from an EMBL/GenBank/DDBJ whole genome shotgun (WGS) entry which is preliminary data.</text>
</comment>
<dbReference type="AlphaFoldDB" id="R4Z414"/>
<dbReference type="RefSeq" id="WP_012230196.1">
    <property type="nucleotide sequence ID" value="NZ_HG422565.1"/>
</dbReference>
<protein>
    <recommendedName>
        <fullName evidence="3">LmbE family protein</fullName>
    </recommendedName>
</protein>
<dbReference type="STRING" id="1229780.BN381_780017"/>
<dbReference type="HOGENOM" id="CLU_1522470_0_0_11"/>
<dbReference type="SUPFAM" id="SSF102588">
    <property type="entry name" value="LmbE-like"/>
    <property type="match status" value="1"/>
</dbReference>
<dbReference type="EMBL" id="CANL01000076">
    <property type="protein sequence ID" value="CCM65468.1"/>
    <property type="molecule type" value="Genomic_DNA"/>
</dbReference>
<sequence>MIDQLVGSGLTRAMVILAHPDDEALLCGGTIAELTRIDVETTVVCFSDGAQGRDEAFKQVCTLLGAQSRLLKFETGSMRVDAELVGATDDLIRESEPQLVITHARSGIQNQDHIALHDAVRLSTRRWPSPAIVLGVEPPISSSDFDGNVFCEVGQSWASKVAAVTAYQNLLDRPYI</sequence>
<dbReference type="InterPro" id="IPR003737">
    <property type="entry name" value="GlcNAc_PI_deacetylase-related"/>
</dbReference>
<evidence type="ECO:0000313" key="2">
    <source>
        <dbReference type="Proteomes" id="UP000018291"/>
    </source>
</evidence>
<name>R4Z414_9ACTN</name>
<reference evidence="1 2" key="1">
    <citation type="journal article" date="2013" name="ISME J.">
        <title>Metabolic model for the filamentous 'Candidatus Microthrix parvicella' based on genomic and metagenomic analyses.</title>
        <authorList>
            <person name="Jon McIlroy S."/>
            <person name="Kristiansen R."/>
            <person name="Albertsen M."/>
            <person name="Michael Karst S."/>
            <person name="Rossetti S."/>
            <person name="Lund Nielsen J."/>
            <person name="Tandoi V."/>
            <person name="James Seviour R."/>
            <person name="Nielsen P.H."/>
        </authorList>
    </citation>
    <scope>NUCLEOTIDE SEQUENCE [LARGE SCALE GENOMIC DNA]</scope>
    <source>
        <strain evidence="1 2">RN1</strain>
    </source>
</reference>
<dbReference type="Gene3D" id="3.40.50.10320">
    <property type="entry name" value="LmbE-like"/>
    <property type="match status" value="1"/>
</dbReference>
<dbReference type="GO" id="GO:0016811">
    <property type="term" value="F:hydrolase activity, acting on carbon-nitrogen (but not peptide) bonds, in linear amides"/>
    <property type="evidence" value="ECO:0007669"/>
    <property type="project" value="TreeGrafter"/>
</dbReference>